<dbReference type="RefSeq" id="WP_259079553.1">
    <property type="nucleotide sequence ID" value="NZ_JANUAU010000002.1"/>
</dbReference>
<proteinExistence type="predicted"/>
<dbReference type="PANTHER" id="PTHR36510:SF3">
    <property type="entry name" value="CONSERVED PROTEIN"/>
    <property type="match status" value="1"/>
</dbReference>
<feature type="domain" description="CBS" evidence="2">
    <location>
        <begin position="578"/>
        <end position="633"/>
    </location>
</feature>
<dbReference type="GO" id="GO:0004357">
    <property type="term" value="F:glutamate-cysteine ligase activity"/>
    <property type="evidence" value="ECO:0007669"/>
    <property type="project" value="InterPro"/>
</dbReference>
<dbReference type="Pfam" id="PF04107">
    <property type="entry name" value="GCS2"/>
    <property type="match status" value="1"/>
</dbReference>
<accession>A0A9X2PUB5</accession>
<dbReference type="Pfam" id="PF00571">
    <property type="entry name" value="CBS"/>
    <property type="match status" value="2"/>
</dbReference>
<dbReference type="InterPro" id="IPR006336">
    <property type="entry name" value="GCS2"/>
</dbReference>
<evidence type="ECO:0000313" key="3">
    <source>
        <dbReference type="EMBL" id="MCS3676912.1"/>
    </source>
</evidence>
<comment type="caution">
    <text evidence="3">The sequence shown here is derived from an EMBL/GenBank/DDBJ whole genome shotgun (WGS) entry which is preliminary data.</text>
</comment>
<keyword evidence="1" id="KW-0129">CBS domain</keyword>
<evidence type="ECO:0000313" key="4">
    <source>
        <dbReference type="Proteomes" id="UP001155027"/>
    </source>
</evidence>
<dbReference type="Gene3D" id="3.10.580.10">
    <property type="entry name" value="CBS-domain"/>
    <property type="match status" value="1"/>
</dbReference>
<keyword evidence="3" id="KW-0436">Ligase</keyword>
<sequence length="657" mass="74218">MGEHNVRRDAEPSKLRKFTNHLMRDVRALELMLHEDMFESGTRRIGAEQELFMVDERGDPAPVIEEVLERNSDERIVTELTRYNVEFNMDPLRFGGDCFQQMEASTSELVETVRGLTQQVDSEIALTGILPTAHLSDFAMDYMTPRPRYYALNDAISRLRGGAGQYQIRGIDELFVKHDSIMLEGCNTSFQTHFQVSPEEFPRYYNIAQVVAAPCLAAATNSPLLFGKRLWRETRIALFQQAVDTRSTNLYLREMSPRVHFGTDWVDESVMEIFKEDISRFRVLLTTELGEDSLETLEAGGVPNLKALQLHNGTVYRWNRACYGITDGKPHLRIENRVLPSGPTVIDEIANAVFWYGLVAGLAHEYRDVSEHIDFYEARYNFNAAARSGLASQFTWLDGSNRPAHELILDTLIPLAEEGLRTSDIASSDIDRYLGVIQKRVETQQTGAQWQLDSLARMEEVGSRAERLGALTRGMVERQKEGHPVHEWSLATLEEGYTPTGMQETNVEAYMTTDPFTVHEKESIEFVARLMDWQKIRHVLVEDEEHRLVGLVSHRTLLRHMAERTEQPEGGVPVRKIMVEDPISVSPDRPTLEAVKLMREHEIGALPVVRENRLVGIITEQDFIQIAGNILDETLGLDGDAEASAASSDSGGVDAAS</sequence>
<dbReference type="Gene3D" id="3.30.590.20">
    <property type="match status" value="1"/>
</dbReference>
<dbReference type="SUPFAM" id="SSF55931">
    <property type="entry name" value="Glutamine synthetase/guanido kinase"/>
    <property type="match status" value="1"/>
</dbReference>
<feature type="domain" description="CBS" evidence="2">
    <location>
        <begin position="511"/>
        <end position="569"/>
    </location>
</feature>
<dbReference type="GO" id="GO:0042398">
    <property type="term" value="P:modified amino acid biosynthetic process"/>
    <property type="evidence" value="ECO:0007669"/>
    <property type="project" value="InterPro"/>
</dbReference>
<dbReference type="PROSITE" id="PS51371">
    <property type="entry name" value="CBS"/>
    <property type="match status" value="2"/>
</dbReference>
<dbReference type="InterPro" id="IPR014746">
    <property type="entry name" value="Gln_synth/guanido_kin_cat_dom"/>
</dbReference>
<dbReference type="CDD" id="cd04584">
    <property type="entry name" value="CBS_pair_AcuB_like"/>
    <property type="match status" value="1"/>
</dbReference>
<dbReference type="InterPro" id="IPR000644">
    <property type="entry name" value="CBS_dom"/>
</dbReference>
<dbReference type="EMBL" id="JANUAU010000002">
    <property type="protein sequence ID" value="MCS3676912.1"/>
    <property type="molecule type" value="Genomic_DNA"/>
</dbReference>
<dbReference type="Proteomes" id="UP001155027">
    <property type="component" value="Unassembled WGS sequence"/>
</dbReference>
<protein>
    <submittedName>
        <fullName evidence="3">CBS domain-containing protein/gamma-glutamyl:cysteine ligase YbdK (ATP-grasp superfamily)</fullName>
    </submittedName>
</protein>
<dbReference type="PANTHER" id="PTHR36510">
    <property type="entry name" value="GLUTAMATE--CYSTEINE LIGASE 2-RELATED"/>
    <property type="match status" value="1"/>
</dbReference>
<dbReference type="AlphaFoldDB" id="A0A9X2PUB5"/>
<reference evidence="3" key="1">
    <citation type="submission" date="2022-08" db="EMBL/GenBank/DDBJ databases">
        <title>Genomic Encyclopedia of Type Strains, Phase V (KMG-V): Genome sequencing to study the core and pangenomes of soil and plant-associated prokaryotes.</title>
        <authorList>
            <person name="Whitman W."/>
        </authorList>
    </citation>
    <scope>NUCLEOTIDE SEQUENCE</scope>
    <source>
        <strain evidence="3">0</strain>
    </source>
</reference>
<name>A0A9X2PUB5_9BACT</name>
<gene>
    <name evidence="3" type="ORF">GGP71_000819</name>
</gene>
<dbReference type="SUPFAM" id="SSF54631">
    <property type="entry name" value="CBS-domain pair"/>
    <property type="match status" value="1"/>
</dbReference>
<dbReference type="InterPro" id="IPR050141">
    <property type="entry name" value="GCL_type2/YbdK_subfam"/>
</dbReference>
<evidence type="ECO:0000256" key="1">
    <source>
        <dbReference type="PROSITE-ProRule" id="PRU00703"/>
    </source>
</evidence>
<dbReference type="SMART" id="SM00116">
    <property type="entry name" value="CBS"/>
    <property type="match status" value="2"/>
</dbReference>
<evidence type="ECO:0000259" key="2">
    <source>
        <dbReference type="PROSITE" id="PS51371"/>
    </source>
</evidence>
<dbReference type="InterPro" id="IPR046342">
    <property type="entry name" value="CBS_dom_sf"/>
</dbReference>
<organism evidence="3 4">
    <name type="scientific">Salinibacter ruber</name>
    <dbReference type="NCBI Taxonomy" id="146919"/>
    <lineage>
        <taxon>Bacteria</taxon>
        <taxon>Pseudomonadati</taxon>
        <taxon>Rhodothermota</taxon>
        <taxon>Rhodothermia</taxon>
        <taxon>Rhodothermales</taxon>
        <taxon>Salinibacteraceae</taxon>
        <taxon>Salinibacter</taxon>
    </lineage>
</organism>